<evidence type="ECO:0000259" key="2">
    <source>
        <dbReference type="Pfam" id="PF01693"/>
    </source>
</evidence>
<gene>
    <name evidence="4" type="ORF">OAUR00152_LOCUS11741</name>
</gene>
<organism evidence="4">
    <name type="scientific">Odontella aurita</name>
    <dbReference type="NCBI Taxonomy" id="265563"/>
    <lineage>
        <taxon>Eukaryota</taxon>
        <taxon>Sar</taxon>
        <taxon>Stramenopiles</taxon>
        <taxon>Ochrophyta</taxon>
        <taxon>Bacillariophyta</taxon>
        <taxon>Mediophyceae</taxon>
        <taxon>Biddulphiophycidae</taxon>
        <taxon>Eupodiscales</taxon>
        <taxon>Odontellaceae</taxon>
        <taxon>Odontella</taxon>
    </lineage>
</organism>
<feature type="compositionally biased region" description="Gly residues" evidence="1">
    <location>
        <begin position="78"/>
        <end position="92"/>
    </location>
</feature>
<dbReference type="PANTHER" id="PTHR33418">
    <property type="entry name" value="HELICASE-ASSOCIATED"/>
    <property type="match status" value="1"/>
</dbReference>
<evidence type="ECO:0000313" key="4">
    <source>
        <dbReference type="EMBL" id="CAE2230472.1"/>
    </source>
</evidence>
<accession>A0A7S4IIY6</accession>
<feature type="domain" description="Helicase-associated" evidence="3">
    <location>
        <begin position="616"/>
        <end position="680"/>
    </location>
</feature>
<feature type="compositionally biased region" description="Basic and acidic residues" evidence="1">
    <location>
        <begin position="422"/>
        <end position="432"/>
    </location>
</feature>
<reference evidence="4" key="1">
    <citation type="submission" date="2021-01" db="EMBL/GenBank/DDBJ databases">
        <authorList>
            <person name="Corre E."/>
            <person name="Pelletier E."/>
            <person name="Niang G."/>
            <person name="Scheremetjew M."/>
            <person name="Finn R."/>
            <person name="Kale V."/>
            <person name="Holt S."/>
            <person name="Cochrane G."/>
            <person name="Meng A."/>
            <person name="Brown T."/>
            <person name="Cohen L."/>
        </authorList>
    </citation>
    <scope>NUCLEOTIDE SEQUENCE</scope>
    <source>
        <strain evidence="4">Isolate 1302-5</strain>
    </source>
</reference>
<evidence type="ECO:0008006" key="5">
    <source>
        <dbReference type="Google" id="ProtNLM"/>
    </source>
</evidence>
<proteinExistence type="predicted"/>
<dbReference type="InterPro" id="IPR005114">
    <property type="entry name" value="Helicase_assoc"/>
</dbReference>
<dbReference type="AlphaFoldDB" id="A0A7S4IIY6"/>
<feature type="compositionally biased region" description="Acidic residues" evidence="1">
    <location>
        <begin position="99"/>
        <end position="116"/>
    </location>
</feature>
<feature type="domain" description="Helicase-associated" evidence="3">
    <location>
        <begin position="695"/>
        <end position="758"/>
    </location>
</feature>
<evidence type="ECO:0000259" key="3">
    <source>
        <dbReference type="Pfam" id="PF03457"/>
    </source>
</evidence>
<feature type="region of interest" description="Disordered" evidence="1">
    <location>
        <begin position="278"/>
        <end position="312"/>
    </location>
</feature>
<name>A0A7S4IIY6_9STRA</name>
<feature type="region of interest" description="Disordered" evidence="1">
    <location>
        <begin position="419"/>
        <end position="439"/>
    </location>
</feature>
<dbReference type="Gene3D" id="6.10.140.530">
    <property type="match status" value="2"/>
</dbReference>
<sequence length="770" mass="87505">MSARAYADGADDDDSDIGLPDLDSIVYHAVHRGRNASSCVFLRWSDAEPHVQDFDDAEYERFDDVDNAVLFALFGSVEGGGAGGRHSGGLGPGEKWDVPEDEEEDEEEEDRDDEEEEKKTRRMSPRGRKVAAAAKKSAAKKPAAKKPAAAKRGRKKRASKSDISDEDEDEYLIKNEEEEEDAATTPTGRKRKAFASKSASPKPKKPKAERKSGGGGRPRKRQTEPTPQWVEMYERLRAIRDVTGSIFIDPSDDDNVDLRKWVNLQRYNLRRSLKKYAKTKEGGGIKADEGGEDAENAGDADDEDQDQTAPSPVLMDKVRRLEELGIELRGDDGSVADAIPGNQWLSMLERLKLHREETGKFEIDPDDETKADLRKWFDRQVRELRNCRTSEGGFVYRRTGEPSASLANKARRLEALGYELPEGGRGDPENIRRGKPGRRPLTAASQEWMAMYYKLLAHKEQTGSIFIDYEGEDNNAIRRWWNHNQFLIRSEIKKAGGEDSDGEGVAVKLPPHWEEKARLLEVLDENVRGGTRGIHHPSRFGEMVERYLEYKADHGGKDLPCRSNDLNTAELIRWGMRQRQEYVKLQKGEKTKLTARNMQRLTDAGFQFKPSYRPRVSWEGRLDQLRQFKADHGHMKVPSRHPVVGEFVRQKRKEYNKYMTGQLVGHVIESQIRDLAEIGFLFDVGRKWTPPATSKPWEVRFRELLEFRAQHGHCLVPKSHPGLGQWVKQQRSQYSYLKKGGPSRLSPEKVIQLTDVGFVWDASSKRGEGL</sequence>
<dbReference type="Pfam" id="PF01693">
    <property type="entry name" value="Cauli_VI"/>
    <property type="match status" value="1"/>
</dbReference>
<dbReference type="Pfam" id="PF03457">
    <property type="entry name" value="HA"/>
    <property type="match status" value="2"/>
</dbReference>
<dbReference type="PANTHER" id="PTHR33418:SF1">
    <property type="entry name" value="HELICASE-ASSOCIATED DOMAIN-CONTAINING PROTEIN"/>
    <property type="match status" value="1"/>
</dbReference>
<feature type="compositionally biased region" description="Basic residues" evidence="1">
    <location>
        <begin position="137"/>
        <end position="158"/>
    </location>
</feature>
<feature type="region of interest" description="Disordered" evidence="1">
    <location>
        <begin position="78"/>
        <end position="230"/>
    </location>
</feature>
<dbReference type="InterPro" id="IPR011320">
    <property type="entry name" value="RNase_H1_N"/>
</dbReference>
<feature type="compositionally biased region" description="Basic and acidic residues" evidence="1">
    <location>
        <begin position="278"/>
        <end position="289"/>
    </location>
</feature>
<feature type="compositionally biased region" description="Acidic residues" evidence="1">
    <location>
        <begin position="164"/>
        <end position="182"/>
    </location>
</feature>
<feature type="domain" description="Ribonuclease H1 N-terminal" evidence="2">
    <location>
        <begin position="27"/>
        <end position="71"/>
    </location>
</feature>
<dbReference type="EMBL" id="HBKQ01017361">
    <property type="protein sequence ID" value="CAE2230472.1"/>
    <property type="molecule type" value="Transcribed_RNA"/>
</dbReference>
<feature type="compositionally biased region" description="Acidic residues" evidence="1">
    <location>
        <begin position="290"/>
        <end position="306"/>
    </location>
</feature>
<feature type="compositionally biased region" description="Basic residues" evidence="1">
    <location>
        <begin position="120"/>
        <end position="129"/>
    </location>
</feature>
<evidence type="ECO:0000256" key="1">
    <source>
        <dbReference type="SAM" id="MobiDB-lite"/>
    </source>
</evidence>
<protein>
    <recommendedName>
        <fullName evidence="5">Helicase-associated domain-containing protein</fullName>
    </recommendedName>
</protein>